<dbReference type="Pfam" id="PF17849">
    <property type="entry name" value="OB_Dis3"/>
    <property type="match status" value="1"/>
</dbReference>
<feature type="region of interest" description="Disordered" evidence="3">
    <location>
        <begin position="1124"/>
        <end position="1195"/>
    </location>
</feature>
<reference evidence="6" key="1">
    <citation type="submission" date="2025-08" db="UniProtKB">
        <authorList>
            <consortium name="RefSeq"/>
        </authorList>
    </citation>
    <scope>IDENTIFICATION</scope>
    <source>
        <tissue evidence="6">Adult</tissue>
    </source>
</reference>
<organism evidence="5 6">
    <name type="scientific">Bactrocera dorsalis</name>
    <name type="common">Oriental fruit fly</name>
    <name type="synonym">Dacus dorsalis</name>
    <dbReference type="NCBI Taxonomy" id="27457"/>
    <lineage>
        <taxon>Eukaryota</taxon>
        <taxon>Metazoa</taxon>
        <taxon>Ecdysozoa</taxon>
        <taxon>Arthropoda</taxon>
        <taxon>Hexapoda</taxon>
        <taxon>Insecta</taxon>
        <taxon>Pterygota</taxon>
        <taxon>Neoptera</taxon>
        <taxon>Endopterygota</taxon>
        <taxon>Diptera</taxon>
        <taxon>Brachycera</taxon>
        <taxon>Muscomorpha</taxon>
        <taxon>Tephritoidea</taxon>
        <taxon>Tephritidae</taxon>
        <taxon>Bactrocera</taxon>
        <taxon>Bactrocera</taxon>
    </lineage>
</organism>
<evidence type="ECO:0000259" key="4">
    <source>
        <dbReference type="SMART" id="SM00955"/>
    </source>
</evidence>
<evidence type="ECO:0000313" key="6">
    <source>
        <dbReference type="RefSeq" id="XP_011203644.2"/>
    </source>
</evidence>
<feature type="compositionally biased region" description="Basic and acidic residues" evidence="3">
    <location>
        <begin position="436"/>
        <end position="445"/>
    </location>
</feature>
<dbReference type="InterPro" id="IPR041505">
    <property type="entry name" value="Dis3_CSD2"/>
</dbReference>
<dbReference type="GeneID" id="105226464"/>
<evidence type="ECO:0000256" key="1">
    <source>
        <dbReference type="RuleBase" id="RU003901"/>
    </source>
</evidence>
<feature type="region of interest" description="Disordered" evidence="3">
    <location>
        <begin position="428"/>
        <end position="478"/>
    </location>
</feature>
<feature type="compositionally biased region" description="Basic and acidic residues" evidence="3">
    <location>
        <begin position="307"/>
        <end position="316"/>
    </location>
</feature>
<feature type="compositionally biased region" description="Polar residues" evidence="3">
    <location>
        <begin position="1163"/>
        <end position="1188"/>
    </location>
</feature>
<feature type="compositionally biased region" description="Acidic residues" evidence="3">
    <location>
        <begin position="461"/>
        <end position="478"/>
    </location>
</feature>
<dbReference type="Gene3D" id="2.40.50.700">
    <property type="match status" value="1"/>
</dbReference>
<dbReference type="Proteomes" id="UP001652620">
    <property type="component" value="Chromosome 5"/>
</dbReference>
<dbReference type="InterPro" id="IPR012340">
    <property type="entry name" value="NA-bd_OB-fold"/>
</dbReference>
<feature type="compositionally biased region" description="Polar residues" evidence="3">
    <location>
        <begin position="270"/>
        <end position="289"/>
    </location>
</feature>
<dbReference type="InterPro" id="IPR001900">
    <property type="entry name" value="RNase_II/R"/>
</dbReference>
<dbReference type="InterPro" id="IPR022966">
    <property type="entry name" value="RNase_II/R_CS"/>
</dbReference>
<dbReference type="PANTHER" id="PTHR23355:SF9">
    <property type="entry name" value="DIS3-LIKE EXONUCLEASE 2"/>
    <property type="match status" value="1"/>
</dbReference>
<keyword evidence="2" id="KW-0175">Coiled coil</keyword>
<evidence type="ECO:0000256" key="3">
    <source>
        <dbReference type="SAM" id="MobiDB-lite"/>
    </source>
</evidence>
<feature type="domain" description="RNB" evidence="4">
    <location>
        <begin position="633"/>
        <end position="983"/>
    </location>
</feature>
<dbReference type="PROSITE" id="PS01175">
    <property type="entry name" value="RIBONUCLEASE_II"/>
    <property type="match status" value="1"/>
</dbReference>
<feature type="compositionally biased region" description="Basic residues" evidence="3">
    <location>
        <begin position="294"/>
        <end position="306"/>
    </location>
</feature>
<sequence>MDKDCVEEVETQKENDENITVDEKCDHNFEGIIANNGVGKEQKDAAIITTSREKLKDECSNKCKEEEAPIMPQVKCDNIPLSCDSEKTNTVSSSNKTVKKPGLSKKIATLQEKTKNLRDKLGIHRNKLQQHAIAVSNISEVSQINDTLAEQAMKSLQANITNSLNNSIATISANENNRKLKTAQVQAQYSSRKQLQEKVGDLQEQVEGLHELLNQLTIKNPQLKERVLTLAHRNPKLRQIKLFTASEISASTSRNAQPLLTAKQRKESEVSNASTTTSQKDTTSVNDNASVQKSSRKRSQRKRKNKLTKDSKNQKSEIESLSKYLNNIVSEYFGPEQKKKADELEFKGTFDDLESYAQTLVQAGIGRIVEEEIRINRKNNRQSFITMSTDREGTERDGIILLPVARRYAFEGDIVRAFVMNMGVGATPTSSPVDTVAKEGRKTEVEGASVTGGKETSISLADDEDPFEDTESPDSENDAEMDASAIAVPDNCPKSFVISIVKQTPLREIVGTISFKNSMKLNDEISYYKLKPHDMRVPMVYIPVSTCSSHITTENQDDVCGLLYLVRVIETDINGHCIGELLQPVGKVGNVEAELKAILLHNGLKNIKPFEQHFNDLYAQPDPPISAADLRFREDLREKCVFTIDPLTARDLDDAVSVEILNDDIYEIGVHISDVSHYLQEDSELDNIVKERATSIYLVNEVIHMLPKTLCFKCSLLPGEDKFAFSVFWRINNHGEIIGQPRFTRTIINSCVQLAYEHAQKVIDNPNEDFGIDDFPTICNGFTVNDICPRIKILNTIAEILRQKRFDGGALSINNPKIRFNLDPITGEALSYELDSRQEANFLIEEFMLLANQSVARFIYDRFPDISILRNHGPPLSKSMKNLREKLLSLGMEFDCSSSKAVYASMQKLCREAKDPEAMDACLSALLTKPMARAKYFCSEGKSEEADLWHYALSIPIYTHFTSPIRRYPDILVHRVLAAALDYCPPPKRSPDELHMLAKICNDQKYNAKNAGDESINLFFKRYIKEKQSITMRAVVTEIFQHLLNVVTIETGHSISINFKMQKVLVDTSNAPAYVLIAERNSKTPPLKLQLFSTIDVKLVIWDDKVCGFFVSPDPKQRQINSIELSKKKQQSTGSASNSTSENSGVRKQRNTSQRSKQELDENQSPQQQPRTTSANAKSKPKQNGNNTKKNDKRV</sequence>
<dbReference type="Pfam" id="PF00773">
    <property type="entry name" value="RNB"/>
    <property type="match status" value="1"/>
</dbReference>
<evidence type="ECO:0000313" key="5">
    <source>
        <dbReference type="Proteomes" id="UP001652620"/>
    </source>
</evidence>
<comment type="similarity">
    <text evidence="1">Belongs to the RNR ribonuclease family.</text>
</comment>
<dbReference type="OrthoDB" id="372421at2759"/>
<feature type="compositionally biased region" description="Polar residues" evidence="3">
    <location>
        <begin position="1131"/>
        <end position="1155"/>
    </location>
</feature>
<feature type="coiled-coil region" evidence="2">
    <location>
        <begin position="185"/>
        <end position="219"/>
    </location>
</feature>
<protein>
    <submittedName>
        <fullName evidence="6">DIS3-like exonuclease 2</fullName>
    </submittedName>
</protein>
<dbReference type="RefSeq" id="XP_011203644.2">
    <property type="nucleotide sequence ID" value="XM_011205342.4"/>
</dbReference>
<accession>A0A9B2LAV3</accession>
<dbReference type="SUPFAM" id="SSF50249">
    <property type="entry name" value="Nucleic acid-binding proteins"/>
    <property type="match status" value="2"/>
</dbReference>
<evidence type="ECO:0000256" key="2">
    <source>
        <dbReference type="SAM" id="Coils"/>
    </source>
</evidence>
<dbReference type="InterPro" id="IPR050180">
    <property type="entry name" value="RNR_Ribonuclease"/>
</dbReference>
<keyword evidence="5" id="KW-1185">Reference proteome</keyword>
<dbReference type="PANTHER" id="PTHR23355">
    <property type="entry name" value="RIBONUCLEASE"/>
    <property type="match status" value="1"/>
</dbReference>
<feature type="region of interest" description="Disordered" evidence="3">
    <location>
        <begin position="254"/>
        <end position="316"/>
    </location>
</feature>
<dbReference type="SMART" id="SM00955">
    <property type="entry name" value="RNB"/>
    <property type="match status" value="1"/>
</dbReference>
<name>A0A9B2LAV3_BACDO</name>
<gene>
    <name evidence="6" type="primary">LOC105226464</name>
</gene>
<proteinExistence type="inferred from homology"/>